<protein>
    <recommendedName>
        <fullName evidence="2">HTH CENPB-type domain-containing protein</fullName>
    </recommendedName>
</protein>
<evidence type="ECO:0000259" key="2">
    <source>
        <dbReference type="PROSITE" id="PS51253"/>
    </source>
</evidence>
<dbReference type="GO" id="GO:0003677">
    <property type="term" value="F:DNA binding"/>
    <property type="evidence" value="ECO:0007669"/>
    <property type="project" value="UniProtKB-KW"/>
</dbReference>
<name>A0A813SFW3_9BILA</name>
<dbReference type="Gene3D" id="3.30.420.10">
    <property type="entry name" value="Ribonuclease H-like superfamily/Ribonuclease H"/>
    <property type="match status" value="1"/>
</dbReference>
<proteinExistence type="predicted"/>
<dbReference type="Pfam" id="PF03221">
    <property type="entry name" value="HTH_Tnp_Tc5"/>
    <property type="match status" value="1"/>
</dbReference>
<feature type="domain" description="HTH CENPB-type" evidence="2">
    <location>
        <begin position="22"/>
        <end position="94"/>
    </location>
</feature>
<dbReference type="Pfam" id="PF03184">
    <property type="entry name" value="DDE_1"/>
    <property type="match status" value="1"/>
</dbReference>
<comment type="caution">
    <text evidence="3">The sequence shown here is derived from an EMBL/GenBank/DDBJ whole genome shotgun (WGS) entry which is preliminary data.</text>
</comment>
<keyword evidence="4" id="KW-1185">Reference proteome</keyword>
<dbReference type="InterPro" id="IPR004875">
    <property type="entry name" value="DDE_SF_endonuclease_dom"/>
</dbReference>
<dbReference type="AlphaFoldDB" id="A0A813SFW3"/>
<dbReference type="SMART" id="SM00674">
    <property type="entry name" value="CENPB"/>
    <property type="match status" value="1"/>
</dbReference>
<dbReference type="OrthoDB" id="89669at2759"/>
<dbReference type="EMBL" id="CAJNOC010000706">
    <property type="protein sequence ID" value="CAF0794025.1"/>
    <property type="molecule type" value="Genomic_DNA"/>
</dbReference>
<dbReference type="Proteomes" id="UP000663879">
    <property type="component" value="Unassembled WGS sequence"/>
</dbReference>
<keyword evidence="1" id="KW-0238">DNA-binding</keyword>
<reference evidence="3" key="1">
    <citation type="submission" date="2021-02" db="EMBL/GenBank/DDBJ databases">
        <authorList>
            <person name="Nowell W R."/>
        </authorList>
    </citation>
    <scope>NUCLEOTIDE SEQUENCE</scope>
    <source>
        <strain evidence="3">Ploen Becks lab</strain>
    </source>
</reference>
<organism evidence="3 4">
    <name type="scientific">Brachionus calyciflorus</name>
    <dbReference type="NCBI Taxonomy" id="104777"/>
    <lineage>
        <taxon>Eukaryota</taxon>
        <taxon>Metazoa</taxon>
        <taxon>Spiralia</taxon>
        <taxon>Gnathifera</taxon>
        <taxon>Rotifera</taxon>
        <taxon>Eurotatoria</taxon>
        <taxon>Monogononta</taxon>
        <taxon>Pseudotrocha</taxon>
        <taxon>Ploima</taxon>
        <taxon>Brachionidae</taxon>
        <taxon>Brachionus</taxon>
    </lineage>
</organism>
<dbReference type="PROSITE" id="PS51253">
    <property type="entry name" value="HTH_CENPB"/>
    <property type="match status" value="1"/>
</dbReference>
<sequence length="358" mass="41830">MMREWIREREEIEESPEKLKKTKIRNRNPDYPELESTVFQWIKEKRESGICLQDYQIQNQAMIIKNEIGADEKFSASRGWLYGFLTRNNLSLRRVSTTGLDLPKDTRDVVSNFICECEDLVGFLKRIHGADFRKRFFNMDETAIRLDEPNNYTYEITGTRRVKATTSGHEMNKVSVAFCASANGEKLPALILVPRITELKDFVPPYNVLVVYNKAANFSSPVIRDQFFRRVYQPHLDRNDVSDSVLIWDSAPCHKSKEIDTYTNLNSVKIKSIPPRLTNLLQPPDVCWFKSLKQYWNDWYINGEHSETAAGNLRSPGYVNLINWISEIWRNFDEDMKLITTLVSIFKIRIYCVDLFKG</sequence>
<evidence type="ECO:0000256" key="1">
    <source>
        <dbReference type="ARBA" id="ARBA00023125"/>
    </source>
</evidence>
<dbReference type="SUPFAM" id="SSF46689">
    <property type="entry name" value="Homeodomain-like"/>
    <property type="match status" value="1"/>
</dbReference>
<evidence type="ECO:0000313" key="3">
    <source>
        <dbReference type="EMBL" id="CAF0794025.1"/>
    </source>
</evidence>
<dbReference type="InterPro" id="IPR006600">
    <property type="entry name" value="HTH_CenpB_DNA-bd_dom"/>
</dbReference>
<dbReference type="InterPro" id="IPR050863">
    <property type="entry name" value="CenT-Element_Derived"/>
</dbReference>
<dbReference type="InterPro" id="IPR036397">
    <property type="entry name" value="RNaseH_sf"/>
</dbReference>
<dbReference type="Gene3D" id="1.10.10.60">
    <property type="entry name" value="Homeodomain-like"/>
    <property type="match status" value="1"/>
</dbReference>
<dbReference type="PANTHER" id="PTHR19303">
    <property type="entry name" value="TRANSPOSON"/>
    <property type="match status" value="1"/>
</dbReference>
<gene>
    <name evidence="3" type="ORF">OXX778_LOCUS6117</name>
</gene>
<dbReference type="InterPro" id="IPR009057">
    <property type="entry name" value="Homeodomain-like_sf"/>
</dbReference>
<accession>A0A813SFW3</accession>
<evidence type="ECO:0000313" key="4">
    <source>
        <dbReference type="Proteomes" id="UP000663879"/>
    </source>
</evidence>
<dbReference type="GO" id="GO:0005634">
    <property type="term" value="C:nucleus"/>
    <property type="evidence" value="ECO:0007669"/>
    <property type="project" value="TreeGrafter"/>
</dbReference>